<accession>A0A8J6LIK6</accession>
<dbReference type="AlphaFoldDB" id="A0A8J6LIK6"/>
<organism evidence="2 3">
    <name type="scientific">Capillibacterium thermochitinicola</name>
    <dbReference type="NCBI Taxonomy" id="2699427"/>
    <lineage>
        <taxon>Bacteria</taxon>
        <taxon>Bacillati</taxon>
        <taxon>Bacillota</taxon>
        <taxon>Capillibacterium</taxon>
    </lineage>
</organism>
<evidence type="ECO:0000313" key="3">
    <source>
        <dbReference type="Proteomes" id="UP000657177"/>
    </source>
</evidence>
<sequence>MKQGVVATRKRKYSLLALLCLLFLVMTSLARGQDEGMIEEVGLGRIDWGNGLIYVVGYGAPPKGVSGPQARLMARGAAKADAYRNAAEVLNGVRVNSETYVRNYVMQSDEIRVVVEGFVQGARIINVNQLLDGTIELTIELPLGGQAGLTSLLNRPEIAERISPSSPAFYEYPATGVSAPYTGVIIDARNLGIKPALYPQVFDYEGNLLYAATMVNMARPGFTTIVAYARSVDLARNLPRLGTNPLVLTADSAVPAEGERTDLVLGVEATRQFRRLNPEVIKNGAVAFVID</sequence>
<evidence type="ECO:0000256" key="1">
    <source>
        <dbReference type="SAM" id="SignalP"/>
    </source>
</evidence>
<keyword evidence="1" id="KW-0732">Signal</keyword>
<comment type="caution">
    <text evidence="2">The sequence shown here is derived from an EMBL/GenBank/DDBJ whole genome shotgun (WGS) entry which is preliminary data.</text>
</comment>
<reference evidence="2" key="1">
    <citation type="submission" date="2020-06" db="EMBL/GenBank/DDBJ databases">
        <title>Novel chitinolytic bacterium.</title>
        <authorList>
            <person name="Ungkulpasvich U."/>
            <person name="Kosugi A."/>
            <person name="Uke A."/>
        </authorList>
    </citation>
    <scope>NUCLEOTIDE SEQUENCE</scope>
    <source>
        <strain evidence="2">UUS1-1</strain>
    </source>
</reference>
<protein>
    <submittedName>
        <fullName evidence="2">LPP20 family lipoprotein</fullName>
    </submittedName>
</protein>
<keyword evidence="3" id="KW-1185">Reference proteome</keyword>
<evidence type="ECO:0000313" key="2">
    <source>
        <dbReference type="EMBL" id="MBA2132751.1"/>
    </source>
</evidence>
<feature type="chain" id="PRO_5039148491" evidence="1">
    <location>
        <begin position="31"/>
        <end position="291"/>
    </location>
</feature>
<dbReference type="RefSeq" id="WP_181339208.1">
    <property type="nucleotide sequence ID" value="NZ_JAAKDE010000008.1"/>
</dbReference>
<name>A0A8J6LIK6_9FIRM</name>
<dbReference type="EMBL" id="JAAKDE010000008">
    <property type="protein sequence ID" value="MBA2132751.1"/>
    <property type="molecule type" value="Genomic_DNA"/>
</dbReference>
<feature type="signal peptide" evidence="1">
    <location>
        <begin position="1"/>
        <end position="30"/>
    </location>
</feature>
<gene>
    <name evidence="2" type="ORF">G5B42_04230</name>
</gene>
<proteinExistence type="predicted"/>
<keyword evidence="2" id="KW-0449">Lipoprotein</keyword>
<dbReference type="Proteomes" id="UP000657177">
    <property type="component" value="Unassembled WGS sequence"/>
</dbReference>